<keyword evidence="2" id="KW-0472">Membrane</keyword>
<organism evidence="3 4">
    <name type="scientific">Candolleomyces aberdarensis</name>
    <dbReference type="NCBI Taxonomy" id="2316362"/>
    <lineage>
        <taxon>Eukaryota</taxon>
        <taxon>Fungi</taxon>
        <taxon>Dikarya</taxon>
        <taxon>Basidiomycota</taxon>
        <taxon>Agaricomycotina</taxon>
        <taxon>Agaricomycetes</taxon>
        <taxon>Agaricomycetidae</taxon>
        <taxon>Agaricales</taxon>
        <taxon>Agaricineae</taxon>
        <taxon>Psathyrellaceae</taxon>
        <taxon>Candolleomyces</taxon>
    </lineage>
</organism>
<dbReference type="OrthoDB" id="3025690at2759"/>
<keyword evidence="2" id="KW-1133">Transmembrane helix</keyword>
<evidence type="ECO:0000313" key="4">
    <source>
        <dbReference type="Proteomes" id="UP000290288"/>
    </source>
</evidence>
<keyword evidence="4" id="KW-1185">Reference proteome</keyword>
<feature type="transmembrane region" description="Helical" evidence="2">
    <location>
        <begin position="146"/>
        <end position="167"/>
    </location>
</feature>
<sequence>MIDNDTAYDNTFPVADESDPKVEQGYRQWYTSPLLDNMAPSQYNHTITVTHTHGVAVDFAVINITDPDAPNNVNLNDDSDSDPNSKGGRTRQVLVDDQNPEIHYEGDWTSTTASKYWRYTDLPGGTPIGNSTHQSRKTGDCLEFRFLLEYSLGVAAGTSIGVVAIWFPPPTTSSSSPLSSFSESVISDNFYIFLDGKPQPISSPFSQPKPFSHRSQNLLVFSQALPAANHTLTVTYKHPSPDNDIAPMQYLLLDYITYTPSFSTLRDKPDLSAGYKGCTGLKIDDGEVAIGMIVGVVLGLFVLALATIGFVLWWNKKKKRRRRNANGNGNGNVSRETASGEWVSISIARRSKAI</sequence>
<accession>A0A4Q2CZU7</accession>
<evidence type="ECO:0000313" key="3">
    <source>
        <dbReference type="EMBL" id="RXW11696.1"/>
    </source>
</evidence>
<keyword evidence="2" id="KW-0812">Transmembrane</keyword>
<comment type="caution">
    <text evidence="3">The sequence shown here is derived from an EMBL/GenBank/DDBJ whole genome shotgun (WGS) entry which is preliminary data.</text>
</comment>
<dbReference type="Proteomes" id="UP000290288">
    <property type="component" value="Unassembled WGS sequence"/>
</dbReference>
<proteinExistence type="predicted"/>
<dbReference type="EMBL" id="SDEE01001678">
    <property type="protein sequence ID" value="RXW11696.1"/>
    <property type="molecule type" value="Genomic_DNA"/>
</dbReference>
<reference evidence="3 4" key="1">
    <citation type="submission" date="2019-01" db="EMBL/GenBank/DDBJ databases">
        <title>Draft genome sequence of Psathyrella aberdarensis IHI B618.</title>
        <authorList>
            <person name="Buettner E."/>
            <person name="Kellner H."/>
        </authorList>
    </citation>
    <scope>NUCLEOTIDE SEQUENCE [LARGE SCALE GENOMIC DNA]</scope>
    <source>
        <strain evidence="3 4">IHI B618</strain>
    </source>
</reference>
<gene>
    <name evidence="3" type="ORF">EST38_g14158</name>
</gene>
<name>A0A4Q2CZU7_9AGAR</name>
<dbReference type="AlphaFoldDB" id="A0A4Q2CZU7"/>
<evidence type="ECO:0000256" key="1">
    <source>
        <dbReference type="SAM" id="MobiDB-lite"/>
    </source>
</evidence>
<protein>
    <submittedName>
        <fullName evidence="3">Uncharacterized protein</fullName>
    </submittedName>
</protein>
<evidence type="ECO:0000256" key="2">
    <source>
        <dbReference type="SAM" id="Phobius"/>
    </source>
</evidence>
<feature type="transmembrane region" description="Helical" evidence="2">
    <location>
        <begin position="289"/>
        <end position="314"/>
    </location>
</feature>
<dbReference type="STRING" id="2316362.A0A4Q2CZU7"/>
<feature type="region of interest" description="Disordered" evidence="1">
    <location>
        <begin position="68"/>
        <end position="94"/>
    </location>
</feature>